<dbReference type="OrthoDB" id="6132182at2759"/>
<dbReference type="AlphaFoldDB" id="A0A7R8WE29"/>
<accession>A0A7R8WE29</accession>
<evidence type="ECO:0000313" key="1">
    <source>
        <dbReference type="EMBL" id="CAD7229977.1"/>
    </source>
</evidence>
<protein>
    <submittedName>
        <fullName evidence="1">Uncharacterized protein</fullName>
    </submittedName>
</protein>
<dbReference type="EMBL" id="OB662388">
    <property type="protein sequence ID" value="CAD7229977.1"/>
    <property type="molecule type" value="Genomic_DNA"/>
</dbReference>
<dbReference type="PROSITE" id="PS50157">
    <property type="entry name" value="ZINC_FINGER_C2H2_2"/>
    <property type="match status" value="1"/>
</dbReference>
<name>A0A7R8WE29_9CRUS</name>
<sequence>MRQISVKQAEPSVSRAYSHRRETLRLQDLWKIIRTERQFIQAQVDTYRGETLCLQDLWEIIRTEVLFVHAHDVIPESMDNDNQTLDVPDQIEVSEDDGTVRKGKNSGDHCQQKKRFTCAVCGKSLSSKQRLQSHERPPALISLCCRAVWACPLNDPRMDSDRRLRNWSSTGKTTSFVDPGGHGIPCSLRRRLWSPEETDVAVGTSQASGGAINDRGLPSDGDQRLVSHSDGNVALMDIRTRKTLLSAVYDQFPSINTGRLVSEIEINALHDPLNSSLDLTHLFELSLSLEWPRVPFRLVIVKELFAEAGPNISTFRAAFGDGDSLRLLRLPRSSEKSGKNGHMKEDAE</sequence>
<reference evidence="1" key="1">
    <citation type="submission" date="2020-11" db="EMBL/GenBank/DDBJ databases">
        <authorList>
            <person name="Tran Van P."/>
        </authorList>
    </citation>
    <scope>NUCLEOTIDE SEQUENCE</scope>
</reference>
<proteinExistence type="predicted"/>
<gene>
    <name evidence="1" type="ORF">CTOB1V02_LOCUS7841</name>
</gene>
<dbReference type="InterPro" id="IPR013087">
    <property type="entry name" value="Znf_C2H2_type"/>
</dbReference>
<organism evidence="1">
    <name type="scientific">Cyprideis torosa</name>
    <dbReference type="NCBI Taxonomy" id="163714"/>
    <lineage>
        <taxon>Eukaryota</taxon>
        <taxon>Metazoa</taxon>
        <taxon>Ecdysozoa</taxon>
        <taxon>Arthropoda</taxon>
        <taxon>Crustacea</taxon>
        <taxon>Oligostraca</taxon>
        <taxon>Ostracoda</taxon>
        <taxon>Podocopa</taxon>
        <taxon>Podocopida</taxon>
        <taxon>Cytherocopina</taxon>
        <taxon>Cytheroidea</taxon>
        <taxon>Cytherideidae</taxon>
        <taxon>Cyprideis</taxon>
    </lineage>
</organism>